<dbReference type="InterPro" id="IPR055353">
    <property type="entry name" value="DUF7619"/>
</dbReference>
<dbReference type="InterPro" id="IPR047589">
    <property type="entry name" value="DUF11_rpt"/>
</dbReference>
<organism evidence="2 3">
    <name type="scientific">Candidatus Defluviibacterium haderslevense</name>
    <dbReference type="NCBI Taxonomy" id="2981993"/>
    <lineage>
        <taxon>Bacteria</taxon>
        <taxon>Pseudomonadati</taxon>
        <taxon>Bacteroidota</taxon>
        <taxon>Saprospiria</taxon>
        <taxon>Saprospirales</taxon>
        <taxon>Saprospiraceae</taxon>
        <taxon>Candidatus Defluviibacterium</taxon>
    </lineage>
</organism>
<protein>
    <submittedName>
        <fullName evidence="2">T9SS type A sorting domain-containing protein</fullName>
    </submittedName>
</protein>
<name>A0A9D7S8J1_9BACT</name>
<dbReference type="SUPFAM" id="SSF49478">
    <property type="entry name" value="Cna protein B-type domain"/>
    <property type="match status" value="1"/>
</dbReference>
<gene>
    <name evidence="2" type="ORF">IPO85_06365</name>
</gene>
<reference evidence="2 3" key="1">
    <citation type="submission" date="2020-10" db="EMBL/GenBank/DDBJ databases">
        <title>Connecting structure to function with the recovery of over 1000 high-quality activated sludge metagenome-assembled genomes encoding full-length rRNA genes using long-read sequencing.</title>
        <authorList>
            <person name="Singleton C.M."/>
            <person name="Petriglieri F."/>
            <person name="Kristensen J.M."/>
            <person name="Kirkegaard R.H."/>
            <person name="Michaelsen T.Y."/>
            <person name="Andersen M.H."/>
            <person name="Karst S.M."/>
            <person name="Dueholm M.S."/>
            <person name="Nielsen P.H."/>
            <person name="Albertsen M."/>
        </authorList>
    </citation>
    <scope>NUCLEOTIDE SEQUENCE [LARGE SCALE GENOMIC DNA]</scope>
    <source>
        <strain evidence="2">Ribe_18-Q3-R11-54_BAT3C.373</strain>
    </source>
</reference>
<proteinExistence type="predicted"/>
<sequence>MRHSIISIFLLLISSLLYSQRQIGLDINGESQDEFLGTSVAISDDGSTFVMGMNPTYSILNPQGYIKVFKTIGQSNHQLGNTIYGNGLNIHFGGQVSISGDGNRITTVEDFASGIKVFVFDLVNNNWIKSAEIISTTRIHEAYLSGDGKSLVISKSMSITTYKEENNNWIESGNIMKEDLSSELFSYRSAISFDGKILVFSDPDYNNINDSHAGKVYFYEYLNNEWKPNGIPIIGISAWYRMGIGIDISKDGKRVAILTQATTSGTNYGTIIVLDHNVNDWIKTSEIKGEINETTFGGLRLSLSGNGKVIVTSSSNGLVHFEEINNNWKRIGNYINSHIHSDGHNEDLGYSLDLNYEGLRYVVGGIGSISKSTSRGTVRVFQFDQIMGNVILDENYTCKYDAYNELFVGGVTLLIQPGDIKVTTDSNGYWSANSLTNGTYIISLDTSHYSDCKRLDTFQIVDEIKFLNLPTQYLQREKKNKIIGRFFLDDQFPFCSQNTSELPAAGIELLFSYKTGSIKTVSDSNGFFIIKNPPIGFYQIKAVDSLQYGICGSGSFFNYYQKDTVLDLKNKLISKKQYKSNGKLYHDRNYNNNKDLNENFANNVKFKIGNIVGITDSTGSWEIIGLKAGNYTIEIDTSKFLQCKAQINISSPEFVNSFGNIGIQIINNCIDPIIDIFMPRMRPCTDGQELKIKVNNPPYSIANTDSLLIKINLPEYIVPTLLPKEFRYNINQDYYFKTKPIKIGQSETFSILNRVKCETPLGITLCMEGQILNLDSCSLVNYINLYNPLKCNPIWDSAHLMVTAICEFDSIFFNILNNGKGDLDCYSPVNIFEDQQLILKDSVKLRKGEHRKYAIPSEKSFYRIEVAQSEFHPGNSRPNANIETCTTMIPSKIGLRLKYYEDDLDHYKDIFCGIVKGSYDPNDKSASPSGIGNLNYIRPEEMVSYVIRFQNTGNDTAYKVVIRDTISELFDILKLEIGPSSHNHSFKLFGKNILEWTFSNINLVDSTTNEKLSHGYIQFKVPFNKLYPNHTTVTNSASIYFDDNPPILTNQISQTIHQQLEEHTTDTKIVEANKTTIRLFSISPNPTNGIFEIKSLNKINHISILKIFNLEGMEIYNDFVKDQKIIHIFNNGVYIIKIINNDGQIQISKVVVQ</sequence>
<dbReference type="AlphaFoldDB" id="A0A9D7S8J1"/>
<dbReference type="InterPro" id="IPR015915">
    <property type="entry name" value="Kelch-typ_b-propeller"/>
</dbReference>
<dbReference type="NCBIfam" id="TIGR04183">
    <property type="entry name" value="Por_Secre_tail"/>
    <property type="match status" value="1"/>
</dbReference>
<dbReference type="Proteomes" id="UP000808349">
    <property type="component" value="Unassembled WGS sequence"/>
</dbReference>
<dbReference type="SUPFAM" id="SSF82171">
    <property type="entry name" value="DPP6 N-terminal domain-like"/>
    <property type="match status" value="1"/>
</dbReference>
<dbReference type="NCBIfam" id="TIGR01451">
    <property type="entry name" value="B_ant_repeat"/>
    <property type="match status" value="1"/>
</dbReference>
<comment type="caution">
    <text evidence="2">The sequence shown here is derived from an EMBL/GenBank/DDBJ whole genome shotgun (WGS) entry which is preliminary data.</text>
</comment>
<evidence type="ECO:0000313" key="2">
    <source>
        <dbReference type="EMBL" id="MBK9717125.1"/>
    </source>
</evidence>
<accession>A0A9D7S8J1</accession>
<dbReference type="Pfam" id="PF24595">
    <property type="entry name" value="DUF7619"/>
    <property type="match status" value="1"/>
</dbReference>
<dbReference type="InterPro" id="IPR026444">
    <property type="entry name" value="Secre_tail"/>
</dbReference>
<dbReference type="EMBL" id="JADKFW010000004">
    <property type="protein sequence ID" value="MBK9717125.1"/>
    <property type="molecule type" value="Genomic_DNA"/>
</dbReference>
<evidence type="ECO:0000259" key="1">
    <source>
        <dbReference type="Pfam" id="PF24595"/>
    </source>
</evidence>
<feature type="domain" description="DUF7619" evidence="1">
    <location>
        <begin position="920"/>
        <end position="1054"/>
    </location>
</feature>
<evidence type="ECO:0000313" key="3">
    <source>
        <dbReference type="Proteomes" id="UP000808349"/>
    </source>
</evidence>
<dbReference type="Gene3D" id="2.120.10.80">
    <property type="entry name" value="Kelch-type beta propeller"/>
    <property type="match status" value="1"/>
</dbReference>